<keyword evidence="10 13" id="KW-0472">Membrane</keyword>
<keyword evidence="8 13" id="KW-1133">Transmembrane helix</keyword>
<comment type="subunit">
    <text evidence="11">Part of an enzyme complex containing four subunits: a flavoprotein, an iron-sulfur protein, plus two membrane-anchoring proteins, SdhC and SdhD. The complex can form homotrimers.</text>
</comment>
<dbReference type="PIRSF" id="PIRSF000178">
    <property type="entry name" value="SDH_cyt_b560"/>
    <property type="match status" value="1"/>
</dbReference>
<dbReference type="InterPro" id="IPR034804">
    <property type="entry name" value="SQR/QFR_C/D"/>
</dbReference>
<gene>
    <name evidence="14" type="primary">sdhC</name>
    <name evidence="14" type="ORF">C3L24_09325</name>
</gene>
<evidence type="ECO:0000256" key="7">
    <source>
        <dbReference type="ARBA" id="ARBA00022723"/>
    </source>
</evidence>
<evidence type="ECO:0000256" key="12">
    <source>
        <dbReference type="PIRSR" id="PIRSR000178-1"/>
    </source>
</evidence>
<evidence type="ECO:0000256" key="4">
    <source>
        <dbReference type="ARBA" id="ARBA00020076"/>
    </source>
</evidence>
<keyword evidence="6 13" id="KW-0812">Transmembrane</keyword>
<evidence type="ECO:0000256" key="2">
    <source>
        <dbReference type="ARBA" id="ARBA00004141"/>
    </source>
</evidence>
<evidence type="ECO:0000256" key="3">
    <source>
        <dbReference type="ARBA" id="ARBA00007244"/>
    </source>
</evidence>
<dbReference type="InterPro" id="IPR018495">
    <property type="entry name" value="Succ_DH_cyt_bsu_CS"/>
</dbReference>
<dbReference type="Gene3D" id="1.20.1300.10">
    <property type="entry name" value="Fumarate reductase/succinate dehydrogenase, transmembrane subunit"/>
    <property type="match status" value="1"/>
</dbReference>
<evidence type="ECO:0000313" key="14">
    <source>
        <dbReference type="EMBL" id="PUE00413.1"/>
    </source>
</evidence>
<dbReference type="PROSITE" id="PS01000">
    <property type="entry name" value="SDH_CYT_1"/>
    <property type="match status" value="1"/>
</dbReference>
<feature type="binding site" description="axial binding residue" evidence="12">
    <location>
        <position position="84"/>
    </location>
    <ligand>
        <name>heme</name>
        <dbReference type="ChEBI" id="CHEBI:30413"/>
        <note>ligand shared with second transmembrane subunit</note>
    </ligand>
    <ligandPart>
        <name>Fe</name>
        <dbReference type="ChEBI" id="CHEBI:18248"/>
    </ligandPart>
</feature>
<dbReference type="EMBL" id="PQCO01000224">
    <property type="protein sequence ID" value="PUE00413.1"/>
    <property type="molecule type" value="Genomic_DNA"/>
</dbReference>
<name>A0A6N4DR80_9GAMM</name>
<evidence type="ECO:0000256" key="9">
    <source>
        <dbReference type="ARBA" id="ARBA00023004"/>
    </source>
</evidence>
<proteinExistence type="inferred from homology"/>
<evidence type="ECO:0000256" key="5">
    <source>
        <dbReference type="ARBA" id="ARBA00022617"/>
    </source>
</evidence>
<dbReference type="GO" id="GO:0046872">
    <property type="term" value="F:metal ion binding"/>
    <property type="evidence" value="ECO:0007669"/>
    <property type="project" value="UniProtKB-KW"/>
</dbReference>
<dbReference type="InterPro" id="IPR000701">
    <property type="entry name" value="SuccDH_FuR_B_TM-su"/>
</dbReference>
<comment type="cofactor">
    <cofactor evidence="12">
        <name>heme</name>
        <dbReference type="ChEBI" id="CHEBI:30413"/>
    </cofactor>
    <text evidence="12">The heme is bound between the two transmembrane subunits.</text>
</comment>
<dbReference type="AlphaFoldDB" id="A0A6N4DR80"/>
<dbReference type="PANTHER" id="PTHR10978:SF5">
    <property type="entry name" value="SUCCINATE DEHYDROGENASE CYTOCHROME B560 SUBUNIT, MITOCHONDRIAL"/>
    <property type="match status" value="1"/>
</dbReference>
<dbReference type="CDD" id="cd03499">
    <property type="entry name" value="SQR_TypeC_SdhC"/>
    <property type="match status" value="1"/>
</dbReference>
<dbReference type="SUPFAM" id="SSF81343">
    <property type="entry name" value="Fumarate reductase respiratory complex transmembrane subunits"/>
    <property type="match status" value="1"/>
</dbReference>
<reference evidence="14 15" key="1">
    <citation type="submission" date="2018-01" db="EMBL/GenBank/DDBJ databases">
        <title>Novel co-symbiosis in the lucinid bivalve Phacoides pectinatus.</title>
        <authorList>
            <person name="Lim S.J."/>
            <person name="Davis B.G."/>
            <person name="Gill D.E."/>
            <person name="Engel A.S."/>
            <person name="Anderson L.C."/>
            <person name="Campbell B.J."/>
        </authorList>
    </citation>
    <scope>NUCLEOTIDE SEQUENCE [LARGE SCALE GENOMIC DNA]</scope>
    <source>
        <strain evidence="14">N3_P5</strain>
    </source>
</reference>
<dbReference type="InterPro" id="IPR014314">
    <property type="entry name" value="Succ_DH_cytb556"/>
</dbReference>
<evidence type="ECO:0000256" key="10">
    <source>
        <dbReference type="ARBA" id="ARBA00023136"/>
    </source>
</evidence>
<comment type="caution">
    <text evidence="14">The sequence shown here is derived from an EMBL/GenBank/DDBJ whole genome shotgun (WGS) entry which is preliminary data.</text>
</comment>
<evidence type="ECO:0000256" key="1">
    <source>
        <dbReference type="ARBA" id="ARBA00004050"/>
    </source>
</evidence>
<feature type="transmembrane region" description="Helical" evidence="13">
    <location>
        <begin position="68"/>
        <end position="87"/>
    </location>
</feature>
<evidence type="ECO:0000256" key="11">
    <source>
        <dbReference type="ARBA" id="ARBA00025912"/>
    </source>
</evidence>
<keyword evidence="7 12" id="KW-0479">Metal-binding</keyword>
<dbReference type="GO" id="GO:0009055">
    <property type="term" value="F:electron transfer activity"/>
    <property type="evidence" value="ECO:0007669"/>
    <property type="project" value="InterPro"/>
</dbReference>
<organism evidence="14 15">
    <name type="scientific">Candidatus Sedimenticola endophacoides</name>
    <dbReference type="NCBI Taxonomy" id="2548426"/>
    <lineage>
        <taxon>Bacteria</taxon>
        <taxon>Pseudomonadati</taxon>
        <taxon>Pseudomonadota</taxon>
        <taxon>Gammaproteobacteria</taxon>
        <taxon>Chromatiales</taxon>
        <taxon>Sedimenticolaceae</taxon>
        <taxon>Sedimenticola</taxon>
    </lineage>
</organism>
<comment type="similarity">
    <text evidence="3">Belongs to the cytochrome b560 family.</text>
</comment>
<sequence length="127" mass="13896">MTPMMSDNRPVFLNLFQFRFPIAAIMSVGHRASGIFLSLLVPGLVYLLDLSTSGPEGFARTLEILDNLLVKLLLFITLWSLLHHLLAGIRFLFIDFHIGAGKVAGRQSAMAVTIAAPLLAILFGFAL</sequence>
<dbReference type="NCBIfam" id="TIGR02970">
    <property type="entry name" value="succ_dehyd_cytB"/>
    <property type="match status" value="1"/>
</dbReference>
<dbReference type="Pfam" id="PF01127">
    <property type="entry name" value="Sdh_cyt"/>
    <property type="match status" value="1"/>
</dbReference>
<feature type="transmembrane region" description="Helical" evidence="13">
    <location>
        <begin position="108"/>
        <end position="126"/>
    </location>
</feature>
<accession>A0A6N4DR80</accession>
<comment type="function">
    <text evidence="1">Membrane-anchoring subunit of succinate dehydrogenase (SDH).</text>
</comment>
<keyword evidence="9 12" id="KW-0408">Iron</keyword>
<dbReference type="GO" id="GO:0005886">
    <property type="term" value="C:plasma membrane"/>
    <property type="evidence" value="ECO:0007669"/>
    <property type="project" value="TreeGrafter"/>
</dbReference>
<evidence type="ECO:0000256" key="8">
    <source>
        <dbReference type="ARBA" id="ARBA00022989"/>
    </source>
</evidence>
<evidence type="ECO:0000256" key="6">
    <source>
        <dbReference type="ARBA" id="ARBA00022692"/>
    </source>
</evidence>
<dbReference type="PANTHER" id="PTHR10978">
    <property type="entry name" value="SUCCINATE DEHYDROGENASE CYTOCHROME B560 SUBUNIT"/>
    <property type="match status" value="1"/>
</dbReference>
<protein>
    <recommendedName>
        <fullName evidence="4">Succinate dehydrogenase cytochrome b556 subunit</fullName>
    </recommendedName>
</protein>
<dbReference type="Proteomes" id="UP000250928">
    <property type="component" value="Unassembled WGS sequence"/>
</dbReference>
<keyword evidence="5 12" id="KW-0349">Heme</keyword>
<evidence type="ECO:0000256" key="13">
    <source>
        <dbReference type="SAM" id="Phobius"/>
    </source>
</evidence>
<comment type="subcellular location">
    <subcellularLocation>
        <location evidence="2">Membrane</location>
        <topology evidence="2">Multi-pass membrane protein</topology>
    </subcellularLocation>
</comment>
<evidence type="ECO:0000313" key="15">
    <source>
        <dbReference type="Proteomes" id="UP000250928"/>
    </source>
</evidence>
<dbReference type="GO" id="GO:0006099">
    <property type="term" value="P:tricarboxylic acid cycle"/>
    <property type="evidence" value="ECO:0007669"/>
    <property type="project" value="InterPro"/>
</dbReference>